<dbReference type="Gene3D" id="1.10.30.40">
    <property type="entry name" value="Ethanolamine ammonia-lyase light chain (EutC), N-terminal domain"/>
    <property type="match status" value="1"/>
</dbReference>
<comment type="subunit">
    <text evidence="5">The basic unit is a heterodimer which dimerizes to form tetramers. The heterotetramers trimerize; 6 large subunits form a core ring with 6 small subunits projecting outwards.</text>
</comment>
<dbReference type="InterPro" id="IPR009246">
    <property type="entry name" value="EutC"/>
</dbReference>
<dbReference type="PIRSF" id="PIRSF018982">
    <property type="entry name" value="EutC"/>
    <property type="match status" value="1"/>
</dbReference>
<keyword evidence="7" id="KW-1185">Reference proteome</keyword>
<feature type="binding site" evidence="5">
    <location>
        <position position="145"/>
    </location>
    <ligand>
        <name>adenosylcob(III)alamin</name>
        <dbReference type="ChEBI" id="CHEBI:18408"/>
    </ligand>
</feature>
<dbReference type="PaxDb" id="1198114-AciX9_3556"/>
<dbReference type="eggNOG" id="COG4302">
    <property type="taxonomic scope" value="Bacteria"/>
</dbReference>
<keyword evidence="2 5" id="KW-0456">Lyase</keyword>
<feature type="binding site" evidence="5">
    <location>
        <position position="166"/>
    </location>
    <ligand>
        <name>adenosylcob(III)alamin</name>
        <dbReference type="ChEBI" id="CHEBI:18408"/>
    </ligand>
</feature>
<dbReference type="GO" id="GO:0006520">
    <property type="term" value="P:amino acid metabolic process"/>
    <property type="evidence" value="ECO:0007669"/>
    <property type="project" value="InterPro"/>
</dbReference>
<dbReference type="GO" id="GO:0008851">
    <property type="term" value="F:ethanolamine ammonia-lyase activity"/>
    <property type="evidence" value="ECO:0007669"/>
    <property type="project" value="UniProtKB-UniRule"/>
</dbReference>
<dbReference type="Proteomes" id="UP000000343">
    <property type="component" value="Chromosome"/>
</dbReference>
<comment type="cofactor">
    <cofactor evidence="5">
        <name>adenosylcob(III)alamin</name>
        <dbReference type="ChEBI" id="CHEBI:18408"/>
    </cofactor>
    <text evidence="5">Binds between the large and small subunits.</text>
</comment>
<comment type="pathway">
    <text evidence="5">Amine and polyamine degradation; ethanolamine degradation.</text>
</comment>
<dbReference type="InterPro" id="IPR042255">
    <property type="entry name" value="EutC_N"/>
</dbReference>
<dbReference type="PANTHER" id="PTHR39330">
    <property type="entry name" value="ETHANOLAMINE AMMONIA-LYASE LIGHT CHAIN"/>
    <property type="match status" value="1"/>
</dbReference>
<keyword evidence="3 5" id="KW-0170">Cobalt</keyword>
<comment type="subcellular location">
    <subcellularLocation>
        <location evidence="5">Bacterial microcompartment</location>
    </subcellularLocation>
</comment>
<evidence type="ECO:0000256" key="5">
    <source>
        <dbReference type="HAMAP-Rule" id="MF_00601"/>
    </source>
</evidence>
<comment type="catalytic activity">
    <reaction evidence="5">
        <text>ethanolamine = acetaldehyde + NH4(+)</text>
        <dbReference type="Rhea" id="RHEA:15313"/>
        <dbReference type="ChEBI" id="CHEBI:15343"/>
        <dbReference type="ChEBI" id="CHEBI:28938"/>
        <dbReference type="ChEBI" id="CHEBI:57603"/>
        <dbReference type="EC" id="4.3.1.7"/>
    </reaction>
</comment>
<dbReference type="Gene3D" id="3.40.50.11240">
    <property type="entry name" value="Ethanolamine ammonia-lyase light chain (EutC)"/>
    <property type="match status" value="1"/>
</dbReference>
<dbReference type="NCBIfam" id="NF003971">
    <property type="entry name" value="PRK05465.1"/>
    <property type="match status" value="1"/>
</dbReference>
<name>E8X4S1_GRATM</name>
<dbReference type="PANTHER" id="PTHR39330:SF1">
    <property type="entry name" value="ETHANOLAMINE AMMONIA-LYASE SMALL SUBUNIT"/>
    <property type="match status" value="1"/>
</dbReference>
<dbReference type="Pfam" id="PF05985">
    <property type="entry name" value="EutC"/>
    <property type="match status" value="1"/>
</dbReference>
<organism evidence="7">
    <name type="scientific">Granulicella tundricola (strain ATCC BAA-1859 / DSM 23138 / MP5ACTX9)</name>
    <dbReference type="NCBI Taxonomy" id="1198114"/>
    <lineage>
        <taxon>Bacteria</taxon>
        <taxon>Pseudomonadati</taxon>
        <taxon>Acidobacteriota</taxon>
        <taxon>Terriglobia</taxon>
        <taxon>Terriglobales</taxon>
        <taxon>Acidobacteriaceae</taxon>
        <taxon>Granulicella</taxon>
    </lineage>
</organism>
<keyword evidence="1 5" id="KW-0846">Cobalamin</keyword>
<feature type="binding site" evidence="5">
    <location>
        <position position="195"/>
    </location>
    <ligand>
        <name>adenosylcob(III)alamin</name>
        <dbReference type="ChEBI" id="CHEBI:18408"/>
    </ligand>
</feature>
<dbReference type="EC" id="4.3.1.7" evidence="5"/>
<dbReference type="KEGG" id="acm:AciX9_3556"/>
<protein>
    <recommendedName>
        <fullName evidence="5">Ethanolamine ammonia-lyase small subunit</fullName>
        <shortName evidence="5">EAL small subunit</shortName>
        <ecNumber evidence="5">4.3.1.7</ecNumber>
    </recommendedName>
</protein>
<dbReference type="OrthoDB" id="114248at2"/>
<dbReference type="HAMAP" id="MF_00601">
    <property type="entry name" value="EutC"/>
    <property type="match status" value="1"/>
</dbReference>
<evidence type="ECO:0000256" key="4">
    <source>
        <dbReference type="ARBA" id="ARBA00024446"/>
    </source>
</evidence>
<dbReference type="STRING" id="1198114.AciX9_3556"/>
<dbReference type="HOGENOM" id="CLU_068224_1_0_0"/>
<gene>
    <name evidence="5" type="primary">eutC</name>
    <name evidence="6" type="ordered locus">AciX9_3556</name>
</gene>
<accession>E8X4S1</accession>
<dbReference type="GO" id="GO:0031419">
    <property type="term" value="F:cobalamin binding"/>
    <property type="evidence" value="ECO:0007669"/>
    <property type="project" value="UniProtKB-UniRule"/>
</dbReference>
<evidence type="ECO:0000256" key="1">
    <source>
        <dbReference type="ARBA" id="ARBA00022628"/>
    </source>
</evidence>
<dbReference type="GO" id="GO:0031471">
    <property type="term" value="C:ethanolamine degradation polyhedral organelle"/>
    <property type="evidence" value="ECO:0007669"/>
    <property type="project" value="UniProtKB-UniRule"/>
</dbReference>
<proteinExistence type="inferred from homology"/>
<evidence type="ECO:0000313" key="6">
    <source>
        <dbReference type="EMBL" id="ADW70560.1"/>
    </source>
</evidence>
<reference evidence="7" key="1">
    <citation type="submission" date="2011-01" db="EMBL/GenBank/DDBJ databases">
        <title>Complete sequence of chromosome of Acidobacterium sp. MP5ACTX9.</title>
        <authorList>
            <consortium name="US DOE Joint Genome Institute"/>
            <person name="Lucas S."/>
            <person name="Copeland A."/>
            <person name="Lapidus A."/>
            <person name="Cheng J.-F."/>
            <person name="Goodwin L."/>
            <person name="Pitluck S."/>
            <person name="Teshima H."/>
            <person name="Detter J.C."/>
            <person name="Han C."/>
            <person name="Tapia R."/>
            <person name="Land M."/>
            <person name="Hauser L."/>
            <person name="Kyrpides N."/>
            <person name="Ivanova N."/>
            <person name="Ovchinnikova G."/>
            <person name="Pagani I."/>
            <person name="Rawat S.R."/>
            <person name="Mannisto M."/>
            <person name="Haggblom M.M."/>
            <person name="Woyke T."/>
        </authorList>
    </citation>
    <scope>NUCLEOTIDE SEQUENCE [LARGE SCALE GENOMIC DNA]</scope>
    <source>
        <strain evidence="7">MP5ACTX9</strain>
    </source>
</reference>
<keyword evidence="4 5" id="KW-1283">Bacterial microcompartment</keyword>
<dbReference type="EMBL" id="CP002480">
    <property type="protein sequence ID" value="ADW70560.1"/>
    <property type="molecule type" value="Genomic_DNA"/>
</dbReference>
<dbReference type="GO" id="GO:0009350">
    <property type="term" value="C:ethanolamine ammonia-lyase complex"/>
    <property type="evidence" value="ECO:0007669"/>
    <property type="project" value="UniProtKB-UniRule"/>
</dbReference>
<dbReference type="InterPro" id="IPR042251">
    <property type="entry name" value="EutC_C"/>
</dbReference>
<dbReference type="GO" id="GO:0046336">
    <property type="term" value="P:ethanolamine catabolic process"/>
    <property type="evidence" value="ECO:0007669"/>
    <property type="project" value="UniProtKB-UniRule"/>
</dbReference>
<sequence length="238" mass="25064">MSSLVRGLRGLTPARVSLGTAGRSLATEEVLRFQLDHARARDAVRAELGVGGFARRLRDEVGVEVVELRSRARDRAEYLRHPELGRALGTTEGLVRGDWDLGIVVCDGLSSLAVERNVVPLLSALLPMLEGWSVGPVAVVAQGRVAVGDEVGERMGARCCLVLIGERPGLSAADSLGAYLTWGPRVGRTDAERNCLSNIRVGGLDVDGAAGRLMGLLRGARARGGSGVGLKEGVLRLG</sequence>
<comment type="function">
    <text evidence="5">Catalyzes the deamination of various vicinal amino-alcohols to oxo compounds. Allows this organism to utilize ethanolamine as the sole source of nitrogen and carbon in the presence of external vitamin B12.</text>
</comment>
<dbReference type="AlphaFoldDB" id="E8X4S1"/>
<evidence type="ECO:0000313" key="7">
    <source>
        <dbReference type="Proteomes" id="UP000000343"/>
    </source>
</evidence>
<evidence type="ECO:0000256" key="3">
    <source>
        <dbReference type="ARBA" id="ARBA00023285"/>
    </source>
</evidence>
<comment type="similarity">
    <text evidence="5">Belongs to the EutC family.</text>
</comment>
<evidence type="ECO:0000256" key="2">
    <source>
        <dbReference type="ARBA" id="ARBA00023239"/>
    </source>
</evidence>
<dbReference type="RefSeq" id="WP_013581871.1">
    <property type="nucleotide sequence ID" value="NC_015064.1"/>
</dbReference>
<dbReference type="UniPathway" id="UPA00560"/>